<protein>
    <submittedName>
        <fullName evidence="2">Uncharacterized protein</fullName>
    </submittedName>
</protein>
<dbReference type="Proteomes" id="UP000603200">
    <property type="component" value="Unassembled WGS sequence"/>
</dbReference>
<evidence type="ECO:0000313" key="3">
    <source>
        <dbReference type="Proteomes" id="UP000603200"/>
    </source>
</evidence>
<accession>A0ABQ3ZEU0</accession>
<dbReference type="RefSeq" id="WP_203834388.1">
    <property type="nucleotide sequence ID" value="NZ_BAAATV010000001.1"/>
</dbReference>
<sequence length="106" mass="11282">MSTSDTAFIVFELAAAALCVTLAVILLVRRHRAAGGPVHLWRKQPVLGPGMLAAIELLFGVCLTLRAVDELTGGNRILSTLALAGIVSAVVLQFVRVFRTSRVTVL</sequence>
<keyword evidence="1" id="KW-1133">Transmembrane helix</keyword>
<gene>
    <name evidence="2" type="ORF">Ahu01nite_001820</name>
</gene>
<dbReference type="EMBL" id="BOMN01000001">
    <property type="protein sequence ID" value="GIE17080.1"/>
    <property type="molecule type" value="Genomic_DNA"/>
</dbReference>
<keyword evidence="1" id="KW-0812">Transmembrane</keyword>
<feature type="transmembrane region" description="Helical" evidence="1">
    <location>
        <begin position="80"/>
        <end position="98"/>
    </location>
</feature>
<organism evidence="2 3">
    <name type="scientific">Winogradskya humida</name>
    <dbReference type="NCBI Taxonomy" id="113566"/>
    <lineage>
        <taxon>Bacteria</taxon>
        <taxon>Bacillati</taxon>
        <taxon>Actinomycetota</taxon>
        <taxon>Actinomycetes</taxon>
        <taxon>Micromonosporales</taxon>
        <taxon>Micromonosporaceae</taxon>
        <taxon>Winogradskya</taxon>
    </lineage>
</organism>
<comment type="caution">
    <text evidence="2">The sequence shown here is derived from an EMBL/GenBank/DDBJ whole genome shotgun (WGS) entry which is preliminary data.</text>
</comment>
<keyword evidence="3" id="KW-1185">Reference proteome</keyword>
<evidence type="ECO:0000256" key="1">
    <source>
        <dbReference type="SAM" id="Phobius"/>
    </source>
</evidence>
<feature type="transmembrane region" description="Helical" evidence="1">
    <location>
        <begin position="49"/>
        <end position="68"/>
    </location>
</feature>
<feature type="transmembrane region" description="Helical" evidence="1">
    <location>
        <begin position="6"/>
        <end position="28"/>
    </location>
</feature>
<name>A0ABQ3ZEU0_9ACTN</name>
<keyword evidence="1" id="KW-0472">Membrane</keyword>
<reference evidence="2 3" key="1">
    <citation type="submission" date="2021-01" db="EMBL/GenBank/DDBJ databases">
        <title>Whole genome shotgun sequence of Actinoplanes humidus NBRC 14915.</title>
        <authorList>
            <person name="Komaki H."/>
            <person name="Tamura T."/>
        </authorList>
    </citation>
    <scope>NUCLEOTIDE SEQUENCE [LARGE SCALE GENOMIC DNA]</scope>
    <source>
        <strain evidence="2 3">NBRC 14915</strain>
    </source>
</reference>
<proteinExistence type="predicted"/>
<evidence type="ECO:0000313" key="2">
    <source>
        <dbReference type="EMBL" id="GIE17080.1"/>
    </source>
</evidence>